<evidence type="ECO:0000256" key="6">
    <source>
        <dbReference type="SAM" id="Phobius"/>
    </source>
</evidence>
<evidence type="ECO:0000256" key="1">
    <source>
        <dbReference type="ARBA" id="ARBA00004651"/>
    </source>
</evidence>
<protein>
    <submittedName>
        <fullName evidence="9">Competence protein ComEC</fullName>
    </submittedName>
</protein>
<evidence type="ECO:0000256" key="5">
    <source>
        <dbReference type="ARBA" id="ARBA00023136"/>
    </source>
</evidence>
<comment type="subcellular location">
    <subcellularLocation>
        <location evidence="1">Cell membrane</location>
        <topology evidence="1">Multi-pass membrane protein</topology>
    </subcellularLocation>
</comment>
<feature type="transmembrane region" description="Helical" evidence="6">
    <location>
        <begin position="22"/>
        <end position="40"/>
    </location>
</feature>
<feature type="domain" description="DUF4131" evidence="8">
    <location>
        <begin position="28"/>
        <end position="178"/>
    </location>
</feature>
<dbReference type="NCBIfam" id="TIGR00360">
    <property type="entry name" value="ComEC_N-term"/>
    <property type="match status" value="1"/>
</dbReference>
<dbReference type="Pfam" id="PF03772">
    <property type="entry name" value="Competence"/>
    <property type="match status" value="1"/>
</dbReference>
<feature type="transmembrane region" description="Helical" evidence="6">
    <location>
        <begin position="378"/>
        <end position="401"/>
    </location>
</feature>
<feature type="transmembrane region" description="Helical" evidence="6">
    <location>
        <begin position="47"/>
        <end position="66"/>
    </location>
</feature>
<sequence length="659" mass="67907">MWTPVCLGLGIGGYFSLGEEPTGGQAAIALTAALAALGLARLAGDLLAPLFVALALVLAGSALAWARTASVAAPVLDFRYYGPVEGRIIDIDRSQSDAVRLTLDRVKLGDMRPGRVPERVRVSLHGDQRWFAPEPGLGVMLTANLSPPPGPVEPGGYDFRRQAWYDGIGAVGYTRSPVLVTAAAEGERAGLALFRARVSLSAGIRERLGGQPGAFAAALLTGDRSAVSQETLEALRNSNLAHLLAISGLHMGLLTGTIFAALRAVLALVPAIALRYDTRKPAALVALVAGAGYLGLSGGNVATERAFIMVAVMLGAVLIGRRAISLRAVALAAVLVLLRRPEALLSPGFQMSFSATTALVAVFAALRDAGGFGAGWPAVAKGAVTLVISSAVAGAATAPFAAAHFNRIADYGLIANLASVPVMGLWVMPWALVAGLVAPLGLSWLPLQIMGWGCAWILGVAAWVAGLDGAVTHVVAPGPWVVPVLALGGLWLVLWRGAGRWLGLCGLAAALWIWSQAERPALLVSDRGGLVGVMGAEGRALSKDRGESFSAEVWLENDGDGATQEVAAARMGTAPDGVLRFEVGGLVVTHVSGRGAAEKAAGLCAEGLLVTSVEPKPAVEGPCDVWSPARMRRTGALAVMGDGRMVTATEAAGRRPWSP</sequence>
<dbReference type="AlphaFoldDB" id="A0A1N6FQE9"/>
<dbReference type="PANTHER" id="PTHR30619:SF1">
    <property type="entry name" value="RECOMBINATION PROTEIN 2"/>
    <property type="match status" value="1"/>
</dbReference>
<proteinExistence type="predicted"/>
<dbReference type="EMBL" id="FSRL01000001">
    <property type="protein sequence ID" value="SIN97468.1"/>
    <property type="molecule type" value="Genomic_DNA"/>
</dbReference>
<keyword evidence="3 6" id="KW-0812">Transmembrane</keyword>
<evidence type="ECO:0000313" key="9">
    <source>
        <dbReference type="EMBL" id="SIN97468.1"/>
    </source>
</evidence>
<evidence type="ECO:0000259" key="7">
    <source>
        <dbReference type="Pfam" id="PF03772"/>
    </source>
</evidence>
<accession>A0A1N6FQE9</accession>
<dbReference type="PANTHER" id="PTHR30619">
    <property type="entry name" value="DNA INTERNALIZATION/COMPETENCE PROTEIN COMEC/REC2"/>
    <property type="match status" value="1"/>
</dbReference>
<evidence type="ECO:0000256" key="3">
    <source>
        <dbReference type="ARBA" id="ARBA00022692"/>
    </source>
</evidence>
<dbReference type="InterPro" id="IPR025405">
    <property type="entry name" value="DUF4131"/>
</dbReference>
<evidence type="ECO:0000259" key="8">
    <source>
        <dbReference type="Pfam" id="PF13567"/>
    </source>
</evidence>
<organism evidence="9 10">
    <name type="scientific">Vannielia litorea</name>
    <dbReference type="NCBI Taxonomy" id="1217970"/>
    <lineage>
        <taxon>Bacteria</taxon>
        <taxon>Pseudomonadati</taxon>
        <taxon>Pseudomonadota</taxon>
        <taxon>Alphaproteobacteria</taxon>
        <taxon>Rhodobacterales</taxon>
        <taxon>Paracoccaceae</taxon>
        <taxon>Vannielia</taxon>
    </lineage>
</organism>
<evidence type="ECO:0000313" key="10">
    <source>
        <dbReference type="Proteomes" id="UP000184932"/>
    </source>
</evidence>
<evidence type="ECO:0000256" key="4">
    <source>
        <dbReference type="ARBA" id="ARBA00022989"/>
    </source>
</evidence>
<evidence type="ECO:0000256" key="2">
    <source>
        <dbReference type="ARBA" id="ARBA00022475"/>
    </source>
</evidence>
<dbReference type="GO" id="GO:0005886">
    <property type="term" value="C:plasma membrane"/>
    <property type="evidence" value="ECO:0007669"/>
    <property type="project" value="UniProtKB-SubCell"/>
</dbReference>
<keyword evidence="4 6" id="KW-1133">Transmembrane helix</keyword>
<dbReference type="InterPro" id="IPR004477">
    <property type="entry name" value="ComEC_N"/>
</dbReference>
<keyword evidence="10" id="KW-1185">Reference proteome</keyword>
<dbReference type="InterPro" id="IPR052159">
    <property type="entry name" value="Competence_DNA_uptake"/>
</dbReference>
<feature type="transmembrane region" description="Helical" evidence="6">
    <location>
        <begin position="349"/>
        <end position="366"/>
    </location>
</feature>
<dbReference type="Proteomes" id="UP000184932">
    <property type="component" value="Unassembled WGS sequence"/>
</dbReference>
<feature type="transmembrane region" description="Helical" evidence="6">
    <location>
        <begin position="307"/>
        <end position="337"/>
    </location>
</feature>
<feature type="transmembrane region" description="Helical" evidence="6">
    <location>
        <begin position="413"/>
        <end position="437"/>
    </location>
</feature>
<keyword evidence="2" id="KW-1003">Cell membrane</keyword>
<gene>
    <name evidence="9" type="ORF">SAMN05444002_1867</name>
</gene>
<feature type="transmembrane region" description="Helical" evidence="6">
    <location>
        <begin position="243"/>
        <end position="269"/>
    </location>
</feature>
<reference evidence="10" key="1">
    <citation type="submission" date="2016-11" db="EMBL/GenBank/DDBJ databases">
        <authorList>
            <person name="Varghese N."/>
            <person name="Submissions S."/>
        </authorList>
    </citation>
    <scope>NUCLEOTIDE SEQUENCE [LARGE SCALE GENOMIC DNA]</scope>
    <source>
        <strain evidence="10">DSM 29440</strain>
    </source>
</reference>
<feature type="transmembrane region" description="Helical" evidence="6">
    <location>
        <begin position="449"/>
        <end position="467"/>
    </location>
</feature>
<dbReference type="Pfam" id="PF13567">
    <property type="entry name" value="DUF4131"/>
    <property type="match status" value="1"/>
</dbReference>
<dbReference type="STRING" id="1217970.SAMN05444002_1867"/>
<keyword evidence="5 6" id="KW-0472">Membrane</keyword>
<feature type="domain" description="ComEC/Rec2-related protein" evidence="7">
    <location>
        <begin position="219"/>
        <end position="496"/>
    </location>
</feature>
<dbReference type="RefSeq" id="WP_245794411.1">
    <property type="nucleotide sequence ID" value="NZ_FSRL01000001.1"/>
</dbReference>
<name>A0A1N6FQE9_9RHOB</name>
<feature type="transmembrane region" description="Helical" evidence="6">
    <location>
        <begin position="281"/>
        <end position="301"/>
    </location>
</feature>
<feature type="transmembrane region" description="Helical" evidence="6">
    <location>
        <begin position="474"/>
        <end position="494"/>
    </location>
</feature>